<reference evidence="2" key="1">
    <citation type="submission" date="2020-02" db="EMBL/GenBank/DDBJ databases">
        <authorList>
            <person name="Meier V. D."/>
        </authorList>
    </citation>
    <scope>NUCLEOTIDE SEQUENCE</scope>
    <source>
        <strain evidence="2">AVDCRST_MAG06</strain>
    </source>
</reference>
<dbReference type="InterPro" id="IPR036513">
    <property type="entry name" value="STAS_dom_sf"/>
</dbReference>
<accession>A0A6J4NRJ2</accession>
<dbReference type="Pfam" id="PF13466">
    <property type="entry name" value="STAS_2"/>
    <property type="match status" value="1"/>
</dbReference>
<evidence type="ECO:0000313" key="2">
    <source>
        <dbReference type="EMBL" id="CAA9396274.1"/>
    </source>
</evidence>
<dbReference type="AlphaFoldDB" id="A0A6J4NRJ2"/>
<dbReference type="InterPro" id="IPR002645">
    <property type="entry name" value="STAS_dom"/>
</dbReference>
<dbReference type="SUPFAM" id="SSF52091">
    <property type="entry name" value="SpoIIaa-like"/>
    <property type="match status" value="1"/>
</dbReference>
<name>A0A6J4NRJ2_9ACTN</name>
<evidence type="ECO:0000259" key="1">
    <source>
        <dbReference type="PROSITE" id="PS50801"/>
    </source>
</evidence>
<sequence length="106" mass="11937">MEIISDGPTLVLGGEFDVRSTWEVRAALYEHLHEHLEEHGEDVVIDMSKVTTVDVTALRVLAVATRQAVRQGHRLTLRGCGPHVRRMLHLSRLIRVVEVERQAVPA</sequence>
<dbReference type="InterPro" id="IPR052746">
    <property type="entry name" value="MlaB_ABC_Transporter"/>
</dbReference>
<proteinExistence type="predicted"/>
<dbReference type="EMBL" id="CADCUP010000129">
    <property type="protein sequence ID" value="CAA9396274.1"/>
    <property type="molecule type" value="Genomic_DNA"/>
</dbReference>
<dbReference type="InterPro" id="IPR058548">
    <property type="entry name" value="MlaB-like_STAS"/>
</dbReference>
<dbReference type="PANTHER" id="PTHR35849:SF2">
    <property type="entry name" value="BLR2341 PROTEIN"/>
    <property type="match status" value="1"/>
</dbReference>
<gene>
    <name evidence="2" type="ORF">AVDCRST_MAG06-1920</name>
</gene>
<protein>
    <submittedName>
        <fullName evidence="2">Sulfate transporter/antisigma-factor antagonist STAS</fullName>
    </submittedName>
</protein>
<feature type="domain" description="STAS" evidence="1">
    <location>
        <begin position="1"/>
        <end position="106"/>
    </location>
</feature>
<dbReference type="CDD" id="cd07043">
    <property type="entry name" value="STAS_anti-anti-sigma_factors"/>
    <property type="match status" value="1"/>
</dbReference>
<dbReference type="RefSeq" id="WP_295658620.1">
    <property type="nucleotide sequence ID" value="NZ_CADCUP010000129.1"/>
</dbReference>
<organism evidence="2">
    <name type="scientific">uncultured Nocardioides sp</name>
    <dbReference type="NCBI Taxonomy" id="198441"/>
    <lineage>
        <taxon>Bacteria</taxon>
        <taxon>Bacillati</taxon>
        <taxon>Actinomycetota</taxon>
        <taxon>Actinomycetes</taxon>
        <taxon>Propionibacteriales</taxon>
        <taxon>Nocardioidaceae</taxon>
        <taxon>Nocardioides</taxon>
        <taxon>environmental samples</taxon>
    </lineage>
</organism>
<dbReference type="PANTHER" id="PTHR35849">
    <property type="entry name" value="BLR2341 PROTEIN"/>
    <property type="match status" value="1"/>
</dbReference>
<dbReference type="PROSITE" id="PS50801">
    <property type="entry name" value="STAS"/>
    <property type="match status" value="1"/>
</dbReference>
<dbReference type="Gene3D" id="3.30.750.24">
    <property type="entry name" value="STAS domain"/>
    <property type="match status" value="1"/>
</dbReference>